<dbReference type="InterPro" id="IPR023534">
    <property type="entry name" value="Rof/RNase_P-like"/>
</dbReference>
<comment type="caution">
    <text evidence="1">The sequence shown here is derived from an EMBL/GenBank/DDBJ whole genome shotgun (WGS) entry which is preliminary data.</text>
</comment>
<dbReference type="OrthoDB" id="5344363at2"/>
<evidence type="ECO:0000313" key="2">
    <source>
        <dbReference type="Proteomes" id="UP000270291"/>
    </source>
</evidence>
<dbReference type="InterPro" id="IPR038626">
    <property type="entry name" value="Rof-like_sf"/>
</dbReference>
<keyword evidence="2" id="KW-1185">Reference proteome</keyword>
<dbReference type="Proteomes" id="UP000270291">
    <property type="component" value="Unassembled WGS sequence"/>
</dbReference>
<dbReference type="AlphaFoldDB" id="A0A428K8J2"/>
<reference evidence="1 2" key="1">
    <citation type="submission" date="2018-12" db="EMBL/GenBank/DDBJ databases">
        <authorList>
            <person name="Feng G."/>
            <person name="Zhu H."/>
        </authorList>
    </citation>
    <scope>NUCLEOTIDE SEQUENCE [LARGE SCALE GENOMIC DNA]</scope>
    <source>
        <strain evidence="1 2">LMG 26000</strain>
    </source>
</reference>
<dbReference type="Gene3D" id="2.30.30.400">
    <property type="entry name" value="Rof-like"/>
    <property type="match status" value="1"/>
</dbReference>
<evidence type="ECO:0000313" key="1">
    <source>
        <dbReference type="EMBL" id="RSK42691.1"/>
    </source>
</evidence>
<organism evidence="1 2">
    <name type="scientific">Hymenobacter perfusus</name>
    <dbReference type="NCBI Taxonomy" id="1236770"/>
    <lineage>
        <taxon>Bacteria</taxon>
        <taxon>Pseudomonadati</taxon>
        <taxon>Bacteroidota</taxon>
        <taxon>Cytophagia</taxon>
        <taxon>Cytophagales</taxon>
        <taxon>Hymenobacteraceae</taxon>
        <taxon>Hymenobacter</taxon>
    </lineage>
</organism>
<evidence type="ECO:0008006" key="3">
    <source>
        <dbReference type="Google" id="ProtNLM"/>
    </source>
</evidence>
<dbReference type="RefSeq" id="WP_125438424.1">
    <property type="nucleotide sequence ID" value="NZ_RWIU01000004.1"/>
</dbReference>
<dbReference type="SUPFAM" id="SSF101744">
    <property type="entry name" value="Rof/RNase P subunit-like"/>
    <property type="match status" value="1"/>
</dbReference>
<accession>A0A428K8J2</accession>
<gene>
    <name evidence="1" type="ORF">EI293_12890</name>
</gene>
<proteinExistence type="predicted"/>
<name>A0A428K8J2_9BACT</name>
<sequence>MATAPYQPISCSFYDELEARATTGQPCTLTYRTEPDTPPSTYHGIIQDLFIQDKVEYLRLADGFELRLDNLLAVDDRELRNYC</sequence>
<protein>
    <recommendedName>
        <fullName evidence="3">Rho-binding antiterminator</fullName>
    </recommendedName>
</protein>
<dbReference type="EMBL" id="RWIU01000004">
    <property type="protein sequence ID" value="RSK42691.1"/>
    <property type="molecule type" value="Genomic_DNA"/>
</dbReference>